<evidence type="ECO:0000256" key="6">
    <source>
        <dbReference type="SAM" id="Phobius"/>
    </source>
</evidence>
<organism evidence="7 8">
    <name type="scientific">Pseudomonas migulae</name>
    <dbReference type="NCBI Taxonomy" id="78543"/>
    <lineage>
        <taxon>Bacteria</taxon>
        <taxon>Pseudomonadati</taxon>
        <taxon>Pseudomonadota</taxon>
        <taxon>Gammaproteobacteria</taxon>
        <taxon>Pseudomonadales</taxon>
        <taxon>Pseudomonadaceae</taxon>
        <taxon>Pseudomonas</taxon>
    </lineage>
</organism>
<proteinExistence type="predicted"/>
<dbReference type="PANTHER" id="PTHR11048">
    <property type="entry name" value="PRENYLTRANSFERASES"/>
    <property type="match status" value="1"/>
</dbReference>
<keyword evidence="5 6" id="KW-0472">Membrane</keyword>
<dbReference type="Gene3D" id="1.10.357.140">
    <property type="entry name" value="UbiA prenyltransferase"/>
    <property type="match status" value="1"/>
</dbReference>
<protein>
    <submittedName>
        <fullName evidence="7">UbiA family prenyltransferase</fullName>
    </submittedName>
</protein>
<accession>A0ABY8MR92</accession>
<sequence length="485" mass="53878">MTNMNETDDPPIPLCVDLDGTLVRTDMLFETFLLLAKTSPLSLASLPGWLMKGKASLKHRIAERVTIDAASLPYRTDVLVLIETARAAQRPIILATASCAGVANGITDHLGLFDEVLCSDEGTNLSSHAKASMLVERFGERGFDYIGNDKADLPVFARARRAFLVSSQDGLRQAARDRNHDIDFIEDPSGGFRVWWRALRIQQWLKNLLVFVPLLAAHQVTNPQLLFWAILAFISFSLCASSVYLLNDLLDLPADRKHRRKKNRPFAAGTLSVKSGIAAIPLLLGSSLILALQLPPRFLVVLGVYYFLTAAYSFLLKKQVIVDVMILASLYSIRVIAGAAATDIKPSFWLLAFSMFIFLSLALVKRYSELRDTAFSVKSLPGRGYRPEDLPVVLALGSSSGMISVLILAMYTQAEIVPVMYPSHEWLWFAPSLMLYWTARLWMKTVRGEVDEDPVLFAARDWQSIVVVALMGCTFFMAISGPSLW</sequence>
<dbReference type="Pfam" id="PF01040">
    <property type="entry name" value="UbiA"/>
    <property type="match status" value="1"/>
</dbReference>
<dbReference type="RefSeq" id="WP_280162113.1">
    <property type="nucleotide sequence ID" value="NZ_CP093428.1"/>
</dbReference>
<dbReference type="InterPro" id="IPR023214">
    <property type="entry name" value="HAD_sf"/>
</dbReference>
<dbReference type="Gene3D" id="3.40.50.1000">
    <property type="entry name" value="HAD superfamily/HAD-like"/>
    <property type="match status" value="1"/>
</dbReference>
<comment type="subcellular location">
    <subcellularLocation>
        <location evidence="1">Membrane</location>
        <topology evidence="1">Multi-pass membrane protein</topology>
    </subcellularLocation>
</comment>
<reference evidence="7 8" key="1">
    <citation type="submission" date="2022-03" db="EMBL/GenBank/DDBJ databases">
        <title>Plant growth promoting endophytes with ACC deaminase activity.</title>
        <authorList>
            <person name="Charles T."/>
            <person name="Van Dyk A."/>
            <person name="Cheng J."/>
            <person name="Heil J."/>
        </authorList>
    </citation>
    <scope>NUCLEOTIDE SEQUENCE [LARGE SCALE GENOMIC DNA]</scope>
    <source>
        <strain evidence="7 8">8R6</strain>
    </source>
</reference>
<evidence type="ECO:0000313" key="8">
    <source>
        <dbReference type="Proteomes" id="UP001243713"/>
    </source>
</evidence>
<feature type="transmembrane region" description="Helical" evidence="6">
    <location>
        <begin position="392"/>
        <end position="414"/>
    </location>
</feature>
<dbReference type="InterPro" id="IPR036412">
    <property type="entry name" value="HAD-like_sf"/>
</dbReference>
<evidence type="ECO:0000313" key="7">
    <source>
        <dbReference type="EMBL" id="WGK89503.1"/>
    </source>
</evidence>
<feature type="transmembrane region" description="Helical" evidence="6">
    <location>
        <begin position="298"/>
        <end position="315"/>
    </location>
</feature>
<dbReference type="PANTHER" id="PTHR11048:SF5">
    <property type="entry name" value="DECAPRENYL-PHOSPHATE PHOSPHORIBOSYLTRANSFERASE"/>
    <property type="match status" value="1"/>
</dbReference>
<dbReference type="Proteomes" id="UP001243713">
    <property type="component" value="Chromosome"/>
</dbReference>
<feature type="transmembrane region" description="Helical" evidence="6">
    <location>
        <begin position="426"/>
        <end position="443"/>
    </location>
</feature>
<feature type="transmembrane region" description="Helical" evidence="6">
    <location>
        <begin position="464"/>
        <end position="484"/>
    </location>
</feature>
<feature type="transmembrane region" description="Helical" evidence="6">
    <location>
        <begin position="347"/>
        <end position="364"/>
    </location>
</feature>
<dbReference type="EMBL" id="CP093428">
    <property type="protein sequence ID" value="WGK89503.1"/>
    <property type="molecule type" value="Genomic_DNA"/>
</dbReference>
<feature type="transmembrane region" description="Helical" evidence="6">
    <location>
        <begin position="320"/>
        <end position="341"/>
    </location>
</feature>
<dbReference type="NCBIfam" id="NF006088">
    <property type="entry name" value="PRK08238.1"/>
    <property type="match status" value="1"/>
</dbReference>
<evidence type="ECO:0000256" key="3">
    <source>
        <dbReference type="ARBA" id="ARBA00022692"/>
    </source>
</evidence>
<keyword evidence="4 6" id="KW-1133">Transmembrane helix</keyword>
<feature type="transmembrane region" description="Helical" evidence="6">
    <location>
        <begin position="266"/>
        <end position="292"/>
    </location>
</feature>
<evidence type="ECO:0000256" key="1">
    <source>
        <dbReference type="ARBA" id="ARBA00004141"/>
    </source>
</evidence>
<dbReference type="CDD" id="cd13963">
    <property type="entry name" value="PT_UbiA_2"/>
    <property type="match status" value="1"/>
</dbReference>
<keyword evidence="3 6" id="KW-0812">Transmembrane</keyword>
<dbReference type="SUPFAM" id="SSF56784">
    <property type="entry name" value="HAD-like"/>
    <property type="match status" value="1"/>
</dbReference>
<keyword evidence="8" id="KW-1185">Reference proteome</keyword>
<keyword evidence="2" id="KW-1003">Cell membrane</keyword>
<dbReference type="InterPro" id="IPR044878">
    <property type="entry name" value="UbiA_sf"/>
</dbReference>
<gene>
    <name evidence="7" type="ORF">MOQ58_23705</name>
</gene>
<evidence type="ECO:0000256" key="4">
    <source>
        <dbReference type="ARBA" id="ARBA00022989"/>
    </source>
</evidence>
<feature type="transmembrane region" description="Helical" evidence="6">
    <location>
        <begin position="226"/>
        <end position="246"/>
    </location>
</feature>
<dbReference type="InterPro" id="IPR039653">
    <property type="entry name" value="Prenyltransferase"/>
</dbReference>
<evidence type="ECO:0000256" key="2">
    <source>
        <dbReference type="ARBA" id="ARBA00022475"/>
    </source>
</evidence>
<dbReference type="InterPro" id="IPR000537">
    <property type="entry name" value="UbiA_prenyltransferase"/>
</dbReference>
<name>A0ABY8MR92_9PSED</name>
<evidence type="ECO:0000256" key="5">
    <source>
        <dbReference type="ARBA" id="ARBA00023136"/>
    </source>
</evidence>